<comment type="caution">
    <text evidence="1">The sequence shown here is derived from an EMBL/GenBank/DDBJ whole genome shotgun (WGS) entry which is preliminary data.</text>
</comment>
<sequence>MASEVEMCNRALQKLGAQRITSLSENSVNARACSIAYPVIRDREQEEHFWNFTIERATLAADATAPAWGRNNSFELPADFLKLAPDYPEDNFNSKDWQIEGRKILTNDSAPLYVRYVKQVTDPNLMPPLFRETVSAALAMELAEELTQSNTKKEAVKADYEDMIARAKKSNAIQNVPQMPATDSWITERD</sequence>
<dbReference type="EMBL" id="SSDS01000041">
    <property type="protein sequence ID" value="TXG77628.1"/>
    <property type="molecule type" value="Genomic_DNA"/>
</dbReference>
<dbReference type="Proteomes" id="UP000321026">
    <property type="component" value="Unassembled WGS sequence"/>
</dbReference>
<evidence type="ECO:0000313" key="2">
    <source>
        <dbReference type="Proteomes" id="UP000321026"/>
    </source>
</evidence>
<accession>A0A5C7J8P0</accession>
<protein>
    <submittedName>
        <fullName evidence="1">Uncharacterized protein</fullName>
    </submittedName>
</protein>
<name>A0A5C7J8P0_9BACT</name>
<dbReference type="AlphaFoldDB" id="A0A5C7J8P0"/>
<organism evidence="1 2">
    <name type="scientific">Candidatus Dojkabacteria bacterium</name>
    <dbReference type="NCBI Taxonomy" id="2099670"/>
    <lineage>
        <taxon>Bacteria</taxon>
        <taxon>Candidatus Dojkabacteria</taxon>
    </lineage>
</organism>
<evidence type="ECO:0000313" key="1">
    <source>
        <dbReference type="EMBL" id="TXG77628.1"/>
    </source>
</evidence>
<proteinExistence type="predicted"/>
<reference evidence="1 2" key="1">
    <citation type="submission" date="2018-09" db="EMBL/GenBank/DDBJ databases">
        <title>Metagenome Assembled Genomes from an Advanced Water Purification Facility.</title>
        <authorList>
            <person name="Stamps B.W."/>
            <person name="Spear J.R."/>
        </authorList>
    </citation>
    <scope>NUCLEOTIDE SEQUENCE [LARGE SCALE GENOMIC DNA]</scope>
    <source>
        <strain evidence="1">Bin_63_2</strain>
    </source>
</reference>
<gene>
    <name evidence="1" type="ORF">E6Q11_02545</name>
</gene>